<accession>A0ACC3AE07</accession>
<evidence type="ECO:0000313" key="2">
    <source>
        <dbReference type="Proteomes" id="UP001172386"/>
    </source>
</evidence>
<reference evidence="1" key="1">
    <citation type="submission" date="2022-10" db="EMBL/GenBank/DDBJ databases">
        <title>Culturing micro-colonial fungi from biological soil crusts in the Mojave desert and describing Neophaeococcomyces mojavensis, and introducing the new genera and species Taxawa tesnikishii.</title>
        <authorList>
            <person name="Kurbessoian T."/>
            <person name="Stajich J.E."/>
        </authorList>
    </citation>
    <scope>NUCLEOTIDE SEQUENCE</scope>
    <source>
        <strain evidence="1">JES_112</strain>
    </source>
</reference>
<gene>
    <name evidence="1" type="ORF">H2198_002586</name>
</gene>
<organism evidence="1 2">
    <name type="scientific">Neophaeococcomyces mojaviensis</name>
    <dbReference type="NCBI Taxonomy" id="3383035"/>
    <lineage>
        <taxon>Eukaryota</taxon>
        <taxon>Fungi</taxon>
        <taxon>Dikarya</taxon>
        <taxon>Ascomycota</taxon>
        <taxon>Pezizomycotina</taxon>
        <taxon>Eurotiomycetes</taxon>
        <taxon>Chaetothyriomycetidae</taxon>
        <taxon>Chaetothyriales</taxon>
        <taxon>Chaetothyriales incertae sedis</taxon>
        <taxon>Neophaeococcomyces</taxon>
    </lineage>
</organism>
<dbReference type="EMBL" id="JAPDRQ010000032">
    <property type="protein sequence ID" value="KAJ9660278.1"/>
    <property type="molecule type" value="Genomic_DNA"/>
</dbReference>
<keyword evidence="2" id="KW-1185">Reference proteome</keyword>
<evidence type="ECO:0000313" key="1">
    <source>
        <dbReference type="EMBL" id="KAJ9660278.1"/>
    </source>
</evidence>
<name>A0ACC3AE07_9EURO</name>
<protein>
    <submittedName>
        <fullName evidence="1">Uncharacterized protein</fullName>
    </submittedName>
</protein>
<proteinExistence type="predicted"/>
<sequence>MENINKSWLKDYPPEIRLLVYDHFFSLMSMTIHATELVKDRHVSRTIGCPLITSHDSLDKPWWTYRQQKALNLLLTCKAVAAEATPFFYKSCNFEIVDCHCWGKGWLPLIAKQMIRNVISPTLCQDNSLARLGKVFQTPGLFITRRPKKLTLVPVFFAMGSGDSKQSGKRGFHHLRDVLFATRSELEELRCWLVDQDHRLCHMVIDSRHNAKIYAPYAAGYDADALLQELQIKCQVLKSIEFLREDRVKIVHEFMIVSNRYDCWLQTREFQNVQR</sequence>
<comment type="caution">
    <text evidence="1">The sequence shown here is derived from an EMBL/GenBank/DDBJ whole genome shotgun (WGS) entry which is preliminary data.</text>
</comment>
<dbReference type="Proteomes" id="UP001172386">
    <property type="component" value="Unassembled WGS sequence"/>
</dbReference>